<keyword evidence="2" id="KW-1003">Cell membrane</keyword>
<evidence type="ECO:0000313" key="15">
    <source>
        <dbReference type="EnsemblMetazoa" id="HelroP87553"/>
    </source>
</evidence>
<feature type="transmembrane region" description="Helical" evidence="12">
    <location>
        <begin position="62"/>
        <end position="83"/>
    </location>
</feature>
<dbReference type="SMART" id="SM01381">
    <property type="entry name" value="7TM_GPCR_Srsx"/>
    <property type="match status" value="1"/>
</dbReference>
<dbReference type="PANTHER" id="PTHR24243">
    <property type="entry name" value="G-PROTEIN COUPLED RECEPTOR"/>
    <property type="match status" value="1"/>
</dbReference>
<evidence type="ECO:0000256" key="6">
    <source>
        <dbReference type="ARBA" id="ARBA00023136"/>
    </source>
</evidence>
<evidence type="ECO:0000256" key="5">
    <source>
        <dbReference type="ARBA" id="ARBA00023040"/>
    </source>
</evidence>
<name>T1G6S1_HELRO</name>
<feature type="transmembrane region" description="Helical" evidence="12">
    <location>
        <begin position="30"/>
        <end position="50"/>
    </location>
</feature>
<evidence type="ECO:0000256" key="2">
    <source>
        <dbReference type="ARBA" id="ARBA00022475"/>
    </source>
</evidence>
<dbReference type="PRINTS" id="PR01565">
    <property type="entry name" value="NEUROMEDINUR"/>
</dbReference>
<reference evidence="16" key="1">
    <citation type="submission" date="2012-12" db="EMBL/GenBank/DDBJ databases">
        <authorList>
            <person name="Hellsten U."/>
            <person name="Grimwood J."/>
            <person name="Chapman J.A."/>
            <person name="Shapiro H."/>
            <person name="Aerts A."/>
            <person name="Otillar R.P."/>
            <person name="Terry A.Y."/>
            <person name="Boore J.L."/>
            <person name="Simakov O."/>
            <person name="Marletaz F."/>
            <person name="Cho S.-J."/>
            <person name="Edsinger-Gonzales E."/>
            <person name="Havlak P."/>
            <person name="Kuo D.-H."/>
            <person name="Larsson T."/>
            <person name="Lv J."/>
            <person name="Arendt D."/>
            <person name="Savage R."/>
            <person name="Osoegawa K."/>
            <person name="de Jong P."/>
            <person name="Lindberg D.R."/>
            <person name="Seaver E.C."/>
            <person name="Weisblat D.A."/>
            <person name="Putnam N.H."/>
            <person name="Grigoriev I.V."/>
            <person name="Rokhsar D.S."/>
        </authorList>
    </citation>
    <scope>NUCLEOTIDE SEQUENCE</scope>
</reference>
<dbReference type="Gene3D" id="1.20.1070.10">
    <property type="entry name" value="Rhodopsin 7-helix transmembrane proteins"/>
    <property type="match status" value="1"/>
</dbReference>
<keyword evidence="4 12" id="KW-1133">Transmembrane helix</keyword>
<dbReference type="Pfam" id="PF00001">
    <property type="entry name" value="7tm_1"/>
    <property type="match status" value="1"/>
</dbReference>
<evidence type="ECO:0000256" key="1">
    <source>
        <dbReference type="ARBA" id="ARBA00004651"/>
    </source>
</evidence>
<evidence type="ECO:0000259" key="13">
    <source>
        <dbReference type="PROSITE" id="PS50262"/>
    </source>
</evidence>
<comment type="subcellular location">
    <subcellularLocation>
        <location evidence="1">Cell membrane</location>
        <topology evidence="1">Multi-pass membrane protein</topology>
    </subcellularLocation>
</comment>
<reference evidence="14 16" key="2">
    <citation type="journal article" date="2013" name="Nature">
        <title>Insights into bilaterian evolution from three spiralian genomes.</title>
        <authorList>
            <person name="Simakov O."/>
            <person name="Marletaz F."/>
            <person name="Cho S.J."/>
            <person name="Edsinger-Gonzales E."/>
            <person name="Havlak P."/>
            <person name="Hellsten U."/>
            <person name="Kuo D.H."/>
            <person name="Larsson T."/>
            <person name="Lv J."/>
            <person name="Arendt D."/>
            <person name="Savage R."/>
            <person name="Osoegawa K."/>
            <person name="de Jong P."/>
            <person name="Grimwood J."/>
            <person name="Chapman J.A."/>
            <person name="Shapiro H."/>
            <person name="Aerts A."/>
            <person name="Otillar R.P."/>
            <person name="Terry A.Y."/>
            <person name="Boore J.L."/>
            <person name="Grigoriev I.V."/>
            <person name="Lindberg D.R."/>
            <person name="Seaver E.C."/>
            <person name="Weisblat D.A."/>
            <person name="Putnam N.H."/>
            <person name="Rokhsar D.S."/>
        </authorList>
    </citation>
    <scope>NUCLEOTIDE SEQUENCE</scope>
</reference>
<keyword evidence="5 11" id="KW-0297">G-protein coupled receptor</keyword>
<evidence type="ECO:0000256" key="4">
    <source>
        <dbReference type="ARBA" id="ARBA00022989"/>
    </source>
</evidence>
<keyword evidence="8 11" id="KW-0675">Receptor</keyword>
<feature type="transmembrane region" description="Helical" evidence="12">
    <location>
        <begin position="103"/>
        <end position="121"/>
    </location>
</feature>
<dbReference type="eggNOG" id="KOG3656">
    <property type="taxonomic scope" value="Eukaryota"/>
</dbReference>
<dbReference type="InterPro" id="IPR000276">
    <property type="entry name" value="GPCR_Rhodpsn"/>
</dbReference>
<dbReference type="KEGG" id="hro:HELRODRAFT_87553"/>
<dbReference type="STRING" id="6412.T1G6S1"/>
<keyword evidence="7" id="KW-1015">Disulfide bond</keyword>
<dbReference type="SUPFAM" id="SSF81321">
    <property type="entry name" value="Family A G protein-coupled receptor-like"/>
    <property type="match status" value="1"/>
</dbReference>
<dbReference type="EMBL" id="AMQM01007085">
    <property type="status" value="NOT_ANNOTATED_CDS"/>
    <property type="molecule type" value="Genomic_DNA"/>
</dbReference>
<sequence length="406" mass="46555">MTNYTIEEILESILGPKTQPYWLTVTLTSIYILIFVSGLVGNLVTCYVIIRNRRMRTVTNCYLFSLAVADILTLLIGLPPEVYSIFEAYPWRLGRTYCLLKTYFTETTSSASVLTITCFTVERYMAVCHSFKLQAMSGLKRAIRNVAAIWVISMISALPYPAHTRVFPYYVTDGKEPIYLCNIPEKWRTVMAVVMQATTFLLFIFPMFLISVLYILVGIKLKGPEIGMGGFFKKTEASDDKKRIKPRKSVLKMLVAVVVAFFICWAPFHVQRLMTIYGEGSIMDSMYWDILFYVSGILYFVSCTINPILYNLMSENFKEAFKSTLCCENSRRCCGNLKICHEKSQKHCEKSPNRREISPNPGAKSRKCCCWVDRTVSETCEPSILYKMSETFTNYNNPTTTIQQQQ</sequence>
<feature type="transmembrane region" description="Helical" evidence="12">
    <location>
        <begin position="142"/>
        <end position="162"/>
    </location>
</feature>
<keyword evidence="9" id="KW-0325">Glycoprotein</keyword>
<reference evidence="15" key="3">
    <citation type="submission" date="2015-06" db="UniProtKB">
        <authorList>
            <consortium name="EnsemblMetazoa"/>
        </authorList>
    </citation>
    <scope>IDENTIFICATION</scope>
</reference>
<dbReference type="InParanoid" id="T1G6S1"/>
<accession>T1G6S1</accession>
<comment type="similarity">
    <text evidence="11">Belongs to the G-protein coupled receptor 1 family.</text>
</comment>
<dbReference type="GeneID" id="20216768"/>
<dbReference type="EnsemblMetazoa" id="HelroT87553">
    <property type="protein sequence ID" value="HelroP87553"/>
    <property type="gene ID" value="HelroG87553"/>
</dbReference>
<dbReference type="CTD" id="20216768"/>
<keyword evidence="16" id="KW-1185">Reference proteome</keyword>
<dbReference type="GO" id="GO:0005886">
    <property type="term" value="C:plasma membrane"/>
    <property type="evidence" value="ECO:0000318"/>
    <property type="project" value="GO_Central"/>
</dbReference>
<evidence type="ECO:0000256" key="12">
    <source>
        <dbReference type="SAM" id="Phobius"/>
    </source>
</evidence>
<evidence type="ECO:0000313" key="16">
    <source>
        <dbReference type="Proteomes" id="UP000015101"/>
    </source>
</evidence>
<gene>
    <name evidence="15" type="primary">20216768</name>
    <name evidence="14" type="ORF">HELRODRAFT_87553</name>
</gene>
<keyword evidence="6 12" id="KW-0472">Membrane</keyword>
<evidence type="ECO:0000256" key="7">
    <source>
        <dbReference type="ARBA" id="ARBA00023157"/>
    </source>
</evidence>
<dbReference type="OMA" id="PRSAICC"/>
<evidence type="ECO:0000256" key="3">
    <source>
        <dbReference type="ARBA" id="ARBA00022692"/>
    </source>
</evidence>
<proteinExistence type="inferred from homology"/>
<dbReference type="AlphaFoldDB" id="T1G6S1"/>
<feature type="domain" description="G-protein coupled receptors family 1 profile" evidence="13">
    <location>
        <begin position="41"/>
        <end position="310"/>
    </location>
</feature>
<evidence type="ECO:0000256" key="11">
    <source>
        <dbReference type="RuleBase" id="RU000688"/>
    </source>
</evidence>
<feature type="transmembrane region" description="Helical" evidence="12">
    <location>
        <begin position="193"/>
        <end position="217"/>
    </location>
</feature>
<dbReference type="Proteomes" id="UP000015101">
    <property type="component" value="Unassembled WGS sequence"/>
</dbReference>
<feature type="transmembrane region" description="Helical" evidence="12">
    <location>
        <begin position="250"/>
        <end position="270"/>
    </location>
</feature>
<dbReference type="PRINTS" id="PR00237">
    <property type="entry name" value="GPCRRHODOPSN"/>
</dbReference>
<dbReference type="InterPro" id="IPR017452">
    <property type="entry name" value="GPCR_Rhodpsn_7TM"/>
</dbReference>
<dbReference type="PANTHER" id="PTHR24243:SF208">
    <property type="entry name" value="PYROKININ-1 RECEPTOR"/>
    <property type="match status" value="1"/>
</dbReference>
<dbReference type="GO" id="GO:0007218">
    <property type="term" value="P:neuropeptide signaling pathway"/>
    <property type="evidence" value="ECO:0000318"/>
    <property type="project" value="GO_Central"/>
</dbReference>
<organism evidence="15 16">
    <name type="scientific">Helobdella robusta</name>
    <name type="common">Californian leech</name>
    <dbReference type="NCBI Taxonomy" id="6412"/>
    <lineage>
        <taxon>Eukaryota</taxon>
        <taxon>Metazoa</taxon>
        <taxon>Spiralia</taxon>
        <taxon>Lophotrochozoa</taxon>
        <taxon>Annelida</taxon>
        <taxon>Clitellata</taxon>
        <taxon>Hirudinea</taxon>
        <taxon>Rhynchobdellida</taxon>
        <taxon>Glossiphoniidae</taxon>
        <taxon>Helobdella</taxon>
    </lineage>
</organism>
<dbReference type="FunCoup" id="T1G6S1">
    <property type="interactions" value="60"/>
</dbReference>
<keyword evidence="3 11" id="KW-0812">Transmembrane</keyword>
<evidence type="ECO:0000313" key="14">
    <source>
        <dbReference type="EMBL" id="ESN94739.1"/>
    </source>
</evidence>
<dbReference type="GO" id="GO:0001607">
    <property type="term" value="F:neuromedin U receptor activity"/>
    <property type="evidence" value="ECO:0007669"/>
    <property type="project" value="InterPro"/>
</dbReference>
<keyword evidence="10 11" id="KW-0807">Transducer</keyword>
<protein>
    <recommendedName>
        <fullName evidence="13">G-protein coupled receptors family 1 profile domain-containing protein</fullName>
    </recommendedName>
</protein>
<feature type="transmembrane region" description="Helical" evidence="12">
    <location>
        <begin position="290"/>
        <end position="312"/>
    </location>
</feature>
<dbReference type="GO" id="GO:0008188">
    <property type="term" value="F:neuropeptide receptor activity"/>
    <property type="evidence" value="ECO:0000318"/>
    <property type="project" value="GO_Central"/>
</dbReference>
<dbReference type="EMBL" id="KB097563">
    <property type="protein sequence ID" value="ESN94739.1"/>
    <property type="molecule type" value="Genomic_DNA"/>
</dbReference>
<dbReference type="OrthoDB" id="5962705at2759"/>
<evidence type="ECO:0000256" key="10">
    <source>
        <dbReference type="ARBA" id="ARBA00023224"/>
    </source>
</evidence>
<dbReference type="HOGENOM" id="CLU_009579_6_5_1"/>
<evidence type="ECO:0000256" key="8">
    <source>
        <dbReference type="ARBA" id="ARBA00023170"/>
    </source>
</evidence>
<evidence type="ECO:0000256" key="9">
    <source>
        <dbReference type="ARBA" id="ARBA00023180"/>
    </source>
</evidence>
<dbReference type="RefSeq" id="XP_009027073.1">
    <property type="nucleotide sequence ID" value="XM_009028825.1"/>
</dbReference>
<dbReference type="PROSITE" id="PS00237">
    <property type="entry name" value="G_PROTEIN_RECEP_F1_1"/>
    <property type="match status" value="1"/>
</dbReference>
<dbReference type="InterPro" id="IPR005390">
    <property type="entry name" value="NeuromedU_rcpt"/>
</dbReference>
<dbReference type="PROSITE" id="PS50262">
    <property type="entry name" value="G_PROTEIN_RECEP_F1_2"/>
    <property type="match status" value="1"/>
</dbReference>